<dbReference type="SUPFAM" id="SSF53850">
    <property type="entry name" value="Periplasmic binding protein-like II"/>
    <property type="match status" value="1"/>
</dbReference>
<reference evidence="6 8" key="3">
    <citation type="submission" date="2019-04" db="EMBL/GenBank/DDBJ databases">
        <title>Genome sequencing of Clostridium botulinum Groups I-IV and Clostridium butyricum.</title>
        <authorList>
            <person name="Brunt J."/>
            <person name="Van Vliet A.H.M."/>
            <person name="Stringer S.C."/>
            <person name="Carter A.T."/>
            <person name="Peck M.W."/>
        </authorList>
    </citation>
    <scope>NUCLEOTIDE SEQUENCE [LARGE SCALE GENOMIC DNA]</scope>
    <source>
        <strain evidence="6 8">IFR 18/108</strain>
    </source>
</reference>
<dbReference type="Gene3D" id="3.40.190.10">
    <property type="entry name" value="Periplasmic binding protein-like II"/>
    <property type="match status" value="2"/>
</dbReference>
<evidence type="ECO:0000256" key="4">
    <source>
        <dbReference type="SAM" id="SignalP"/>
    </source>
</evidence>
<dbReference type="RefSeq" id="WP_033061255.1">
    <property type="nucleotide sequence ID" value="NZ_CP009225.1"/>
</dbReference>
<name>A0A7X5PD89_CLOSG</name>
<evidence type="ECO:0000256" key="2">
    <source>
        <dbReference type="ARBA" id="ARBA00010742"/>
    </source>
</evidence>
<dbReference type="EMBL" id="SXCS01000017">
    <property type="protein sequence ID" value="NFR63567.1"/>
    <property type="molecule type" value="Genomic_DNA"/>
</dbReference>
<evidence type="ECO:0000313" key="6">
    <source>
        <dbReference type="EMBL" id="NFR63567.1"/>
    </source>
</evidence>
<evidence type="ECO:0000256" key="1">
    <source>
        <dbReference type="ARBA" id="ARBA00004418"/>
    </source>
</evidence>
<gene>
    <name evidence="5" type="ORF">CLSPO_c32720</name>
    <name evidence="6" type="ORF">FDF70_19285</name>
</gene>
<reference evidence="5 7" key="2">
    <citation type="journal article" date="2015" name="PLoS ONE">
        <title>A universal mariner transposon system for forward genetic studies in the genus clostridium.</title>
        <authorList>
            <person name="Zhang Y."/>
            <person name="Grosse-Honebrink A."/>
            <person name="Minton N.P."/>
        </authorList>
    </citation>
    <scope>NUCLEOTIDE SEQUENCE [LARGE SCALE GENOMIC DNA]</scope>
    <source>
        <strain evidence="5 7">NCIMB 10696</strain>
    </source>
</reference>
<dbReference type="GeneID" id="92939893"/>
<keyword evidence="3 4" id="KW-0732">Signal</keyword>
<dbReference type="PANTHER" id="PTHR30024:SF47">
    <property type="entry name" value="TAURINE-BINDING PERIPLASMIC PROTEIN"/>
    <property type="match status" value="1"/>
</dbReference>
<proteinExistence type="inferred from homology"/>
<dbReference type="Proteomes" id="UP000033052">
    <property type="component" value="Chromosome"/>
</dbReference>
<dbReference type="Pfam" id="PF13379">
    <property type="entry name" value="NMT1_2"/>
    <property type="match status" value="1"/>
</dbReference>
<dbReference type="KEGG" id="cld:CLSPO_c32720"/>
<evidence type="ECO:0000313" key="5">
    <source>
        <dbReference type="EMBL" id="AKC63985.1"/>
    </source>
</evidence>
<dbReference type="EMBL" id="CP009225">
    <property type="protein sequence ID" value="AKC63985.1"/>
    <property type="molecule type" value="Genomic_DNA"/>
</dbReference>
<dbReference type="AlphaFoldDB" id="A0A7X5PD89"/>
<comment type="similarity">
    <text evidence="2">Belongs to the bacterial solute-binding protein SsuA/TauA family.</text>
</comment>
<dbReference type="PROSITE" id="PS51257">
    <property type="entry name" value="PROKAR_LIPOPROTEIN"/>
    <property type="match status" value="1"/>
</dbReference>
<evidence type="ECO:0000313" key="7">
    <source>
        <dbReference type="Proteomes" id="UP000033052"/>
    </source>
</evidence>
<dbReference type="PANTHER" id="PTHR30024">
    <property type="entry name" value="ALIPHATIC SULFONATES-BINDING PROTEIN-RELATED"/>
    <property type="match status" value="1"/>
</dbReference>
<feature type="signal peptide" evidence="4">
    <location>
        <begin position="1"/>
        <end position="23"/>
    </location>
</feature>
<feature type="chain" id="PRO_5038257639" evidence="4">
    <location>
        <begin position="24"/>
        <end position="342"/>
    </location>
</feature>
<reference evidence="5" key="1">
    <citation type="submission" date="2014-08" db="EMBL/GenBank/DDBJ databases">
        <authorList>
            <person name="Kubiak A."/>
            <person name="Poehlein A."/>
            <person name="Daniel R."/>
            <person name="Minton N.P."/>
        </authorList>
    </citation>
    <scope>NUCLEOTIDE SEQUENCE</scope>
    <source>
        <strain evidence="5">NCIMB 10696</strain>
    </source>
</reference>
<dbReference type="GO" id="GO:0042597">
    <property type="term" value="C:periplasmic space"/>
    <property type="evidence" value="ECO:0007669"/>
    <property type="project" value="UniProtKB-SubCell"/>
</dbReference>
<organism evidence="6 8">
    <name type="scientific">Clostridium sporogenes</name>
    <dbReference type="NCBI Taxonomy" id="1509"/>
    <lineage>
        <taxon>Bacteria</taxon>
        <taxon>Bacillati</taxon>
        <taxon>Bacillota</taxon>
        <taxon>Clostridia</taxon>
        <taxon>Eubacteriales</taxon>
        <taxon>Clostridiaceae</taxon>
        <taxon>Clostridium</taxon>
    </lineage>
</organism>
<sequence length="342" mass="38314">MKNKKITVISLLALLVFSLTLFAGCNNKDDNKKNLTKVRLNEVVRSVFYAPMYVAINEGIFEEEGIEIDLSTGQGADKTMQQVLSKSADIGFCGPEQVIYIYNQKREDYPVLFAQLTQSDGSFLVGRKKEENFKWESLKGKKIIGGRPGGMPEMALEYVLKSHGINPKSDVDLITNIAFTATAGAFKSGTGDYAALFEPTASMLEKENAGHIVASIGESAGNIPYTCYFSTKSYMEKNPETIQKFTNAIYKAQKWIDKHTEEEIAKSIISFFPGAKEDILVDVIKNYKKINSFANTPTLKEENLNKLMDIIQSYDKELIPTRPEFNKIVNTKFSKEAEKNIK</sequence>
<evidence type="ECO:0000313" key="8">
    <source>
        <dbReference type="Proteomes" id="UP000486601"/>
    </source>
</evidence>
<dbReference type="Proteomes" id="UP000486601">
    <property type="component" value="Unassembled WGS sequence"/>
</dbReference>
<protein>
    <submittedName>
        <fullName evidence="6">ABC transporter substrate-binding protein</fullName>
    </submittedName>
    <submittedName>
        <fullName evidence="5">Putative ABC transporter, substrate-binding protein</fullName>
    </submittedName>
</protein>
<evidence type="ECO:0000256" key="3">
    <source>
        <dbReference type="ARBA" id="ARBA00022729"/>
    </source>
</evidence>
<accession>A0A7X5PD89</accession>
<comment type="subcellular location">
    <subcellularLocation>
        <location evidence="1">Periplasm</location>
    </subcellularLocation>
</comment>